<dbReference type="CDD" id="cd07816">
    <property type="entry name" value="Bet_v1-like"/>
    <property type="match status" value="1"/>
</dbReference>
<dbReference type="GO" id="GO:0006952">
    <property type="term" value="P:defense response"/>
    <property type="evidence" value="ECO:0007669"/>
    <property type="project" value="UniProtKB-KW"/>
</dbReference>
<dbReference type="Pfam" id="PF00407">
    <property type="entry name" value="Bet_v_1"/>
    <property type="match status" value="1"/>
</dbReference>
<sequence>MSYSVHQDITSQIPPQRLMKALVSERHKVVPKLRPNIFKSMELLHGDGGTGSIRKAEFVDGFPMKYMLHRIDVLDMKNLYCKFTLYEGCVLGDKYEEVEHEIQLEPSGEGCKGKISTHYHPKPGVVVNKEEIDAIKAKAHTVIQDVDKYLLANPDVCAVV</sequence>
<dbReference type="GO" id="GO:0038023">
    <property type="term" value="F:signaling receptor activity"/>
    <property type="evidence" value="ECO:0007669"/>
    <property type="project" value="InterPro"/>
</dbReference>
<protein>
    <submittedName>
        <fullName evidence="6">Pathogenesis related class 10 protein</fullName>
    </submittedName>
    <submittedName>
        <fullName evidence="5">Phenolic oxidative coupling protein POCP2</fullName>
    </submittedName>
</protein>
<dbReference type="EMBL" id="KU744673">
    <property type="protein sequence ID" value="AOP32359.1"/>
    <property type="molecule type" value="mRNA"/>
</dbReference>
<evidence type="ECO:0000313" key="6">
    <source>
        <dbReference type="EMBL" id="JAW07300.1"/>
    </source>
</evidence>
<evidence type="ECO:0000259" key="4">
    <source>
        <dbReference type="Pfam" id="PF00407"/>
    </source>
</evidence>
<reference evidence="6" key="2">
    <citation type="submission" date="2017-07" db="EMBL/GenBank/DDBJ databases">
        <title>RNA-Seq based survey of genes potentially involved in biosynthesis of#profiling secondary metabolites in the genus Hypericum.</title>
        <authorList>
            <person name="Czerankova O."/>
            <person name="Sotak M."/>
            <person name="Nigutova K."/>
            <person name="Baumlein H."/>
            <person name="Altchmied L."/>
            <person name="Cellarova E."/>
        </authorList>
    </citation>
    <scope>NUCLEOTIDE SEQUENCE</scope>
    <source>
        <tissue evidence="6">Leaves</tissue>
    </source>
</reference>
<dbReference type="EMBL" id="GFSO01000002">
    <property type="protein sequence ID" value="JAW07300.1"/>
    <property type="molecule type" value="Transcribed_RNA"/>
</dbReference>
<evidence type="ECO:0000256" key="1">
    <source>
        <dbReference type="ARBA" id="ARBA00009744"/>
    </source>
</evidence>
<proteinExistence type="evidence at transcript level"/>
<dbReference type="AlphaFoldDB" id="A0A1C9KD01"/>
<dbReference type="PANTHER" id="PTHR31213">
    <property type="entry name" value="OS08G0374000 PROTEIN-RELATED"/>
    <property type="match status" value="1"/>
</dbReference>
<evidence type="ECO:0000256" key="3">
    <source>
        <dbReference type="ARBA" id="ARBA00023265"/>
    </source>
</evidence>
<dbReference type="PANTHER" id="PTHR31213:SF201">
    <property type="entry name" value="OS03G0300400 PROTEIN"/>
    <property type="match status" value="1"/>
</dbReference>
<dbReference type="FunFam" id="3.30.530.20:FF:000007">
    <property type="entry name" value="Major pollen allergen Bet v 1-A"/>
    <property type="match status" value="1"/>
</dbReference>
<keyword evidence="3" id="KW-0568">Pathogenesis-related protein</keyword>
<dbReference type="InterPro" id="IPR050279">
    <property type="entry name" value="Plant_def-hormone_signal"/>
</dbReference>
<comment type="similarity">
    <text evidence="1">Belongs to the BetVI family.</text>
</comment>
<dbReference type="InterPro" id="IPR024949">
    <property type="entry name" value="Bet_v_I_allergen"/>
</dbReference>
<dbReference type="SUPFAM" id="SSF55961">
    <property type="entry name" value="Bet v1-like"/>
    <property type="match status" value="1"/>
</dbReference>
<dbReference type="GO" id="GO:0005634">
    <property type="term" value="C:nucleus"/>
    <property type="evidence" value="ECO:0007669"/>
    <property type="project" value="TreeGrafter"/>
</dbReference>
<organism evidence="5">
    <name type="scientific">Hypericum annulatum</name>
    <dbReference type="NCBI Taxonomy" id="708052"/>
    <lineage>
        <taxon>Eukaryota</taxon>
        <taxon>Viridiplantae</taxon>
        <taxon>Streptophyta</taxon>
        <taxon>Embryophyta</taxon>
        <taxon>Tracheophyta</taxon>
        <taxon>Spermatophyta</taxon>
        <taxon>Magnoliopsida</taxon>
        <taxon>eudicotyledons</taxon>
        <taxon>Gunneridae</taxon>
        <taxon>Pentapetalae</taxon>
        <taxon>rosids</taxon>
        <taxon>fabids</taxon>
        <taxon>Malpighiales</taxon>
        <taxon>Hypericaceae</taxon>
        <taxon>Hypericeae</taxon>
        <taxon>Hypericum</taxon>
    </lineage>
</organism>
<dbReference type="InterPro" id="IPR000916">
    <property type="entry name" value="Bet_v_I/MLP"/>
</dbReference>
<keyword evidence="2" id="KW-0611">Plant defense</keyword>
<dbReference type="GO" id="GO:0010427">
    <property type="term" value="F:abscisic acid binding"/>
    <property type="evidence" value="ECO:0007669"/>
    <property type="project" value="InterPro"/>
</dbReference>
<name>A0A1C9KD01_9ROSI</name>
<dbReference type="GO" id="GO:0009738">
    <property type="term" value="P:abscisic acid-activated signaling pathway"/>
    <property type="evidence" value="ECO:0007669"/>
    <property type="project" value="InterPro"/>
</dbReference>
<accession>A0A1C9KD01</accession>
<dbReference type="GO" id="GO:0005737">
    <property type="term" value="C:cytoplasm"/>
    <property type="evidence" value="ECO:0007669"/>
    <property type="project" value="TreeGrafter"/>
</dbReference>
<dbReference type="Gene3D" id="3.30.530.20">
    <property type="match status" value="1"/>
</dbReference>
<dbReference type="PRINTS" id="PR00634">
    <property type="entry name" value="BETALLERGEN"/>
</dbReference>
<reference evidence="5" key="1">
    <citation type="journal article" date="2016" name="Front. Plant Sci.">
        <title>Comparative Transcriptome Reconstruction of Four Hypericum Species Focused on Hypericin Biosynthesis.</title>
        <authorList>
            <person name="Sotak M."/>
            <person name="Czerankova O."/>
            <person name="Klein D."/>
            <person name="Jurcackova Z."/>
            <person name="Li L."/>
            <person name="Cellarova E."/>
        </authorList>
    </citation>
    <scope>NUCLEOTIDE SEQUENCE</scope>
    <source>
        <tissue evidence="5">Leaves</tissue>
    </source>
</reference>
<dbReference type="GO" id="GO:0004864">
    <property type="term" value="F:protein phosphatase inhibitor activity"/>
    <property type="evidence" value="ECO:0007669"/>
    <property type="project" value="InterPro"/>
</dbReference>
<evidence type="ECO:0000313" key="5">
    <source>
        <dbReference type="EMBL" id="AOP32359.1"/>
    </source>
</evidence>
<dbReference type="InterPro" id="IPR023393">
    <property type="entry name" value="START-like_dom_sf"/>
</dbReference>
<feature type="domain" description="Bet v I/Major latex protein" evidence="4">
    <location>
        <begin position="3"/>
        <end position="153"/>
    </location>
</feature>
<evidence type="ECO:0000256" key="2">
    <source>
        <dbReference type="ARBA" id="ARBA00022821"/>
    </source>
</evidence>